<feature type="region of interest" description="Disordered" evidence="1">
    <location>
        <begin position="121"/>
        <end position="165"/>
    </location>
</feature>
<gene>
    <name evidence="2" type="ORF">OMAR00292_LOCUS3656</name>
</gene>
<protein>
    <submittedName>
        <fullName evidence="2">Uncharacterized protein</fullName>
    </submittedName>
</protein>
<reference evidence="2" key="1">
    <citation type="submission" date="2021-01" db="EMBL/GenBank/DDBJ databases">
        <authorList>
            <person name="Corre E."/>
            <person name="Pelletier E."/>
            <person name="Niang G."/>
            <person name="Scheremetjew M."/>
            <person name="Finn R."/>
            <person name="Kale V."/>
            <person name="Holt S."/>
            <person name="Cochrane G."/>
            <person name="Meng A."/>
            <person name="Brown T."/>
            <person name="Cohen L."/>
        </authorList>
    </citation>
    <scope>NUCLEOTIDE SEQUENCE</scope>
    <source>
        <strain evidence="2">CCMP1795</strain>
    </source>
</reference>
<dbReference type="EMBL" id="HBIT01007234">
    <property type="protein sequence ID" value="CAE0617780.1"/>
    <property type="molecule type" value="Transcribed_RNA"/>
</dbReference>
<dbReference type="AlphaFoldDB" id="A0A7S3XH02"/>
<accession>A0A7S3XH02</accession>
<evidence type="ECO:0000313" key="2">
    <source>
        <dbReference type="EMBL" id="CAE0617780.1"/>
    </source>
</evidence>
<sequence>MAGYAYSPSLIGAGQGGGSIVGAPMMQSSPMVGGYQGGMSLIGNGAGFPTAASAGGSPFNRGFPAAASATLNRNTSLAPGQQLFPAAASATVNRGYSLSAMPMSSPAGNAFSGSLIGYSQPQQARPSVSAPMLPPQFQQPQSANGMPPSPAPAGAQQEGAPYMGAPPERPVDSVWDTEQPRITTFLQNRGLPAEADPRIVRRRGNKKKVCACV</sequence>
<name>A0A7S3XH02_OXYMA</name>
<proteinExistence type="predicted"/>
<feature type="compositionally biased region" description="Low complexity" evidence="1">
    <location>
        <begin position="152"/>
        <end position="161"/>
    </location>
</feature>
<evidence type="ECO:0000256" key="1">
    <source>
        <dbReference type="SAM" id="MobiDB-lite"/>
    </source>
</evidence>
<organism evidence="2">
    <name type="scientific">Oxyrrhis marina</name>
    <name type="common">Dinoflagellate</name>
    <dbReference type="NCBI Taxonomy" id="2969"/>
    <lineage>
        <taxon>Eukaryota</taxon>
        <taxon>Sar</taxon>
        <taxon>Alveolata</taxon>
        <taxon>Dinophyceae</taxon>
        <taxon>Oxyrrhinales</taxon>
        <taxon>Oxyrrhinaceae</taxon>
        <taxon>Oxyrrhis</taxon>
    </lineage>
</organism>